<gene>
    <name evidence="1" type="ORF">RRG08_013715</name>
</gene>
<evidence type="ECO:0000313" key="1">
    <source>
        <dbReference type="EMBL" id="KAK3764661.1"/>
    </source>
</evidence>
<evidence type="ECO:0000313" key="2">
    <source>
        <dbReference type="Proteomes" id="UP001283361"/>
    </source>
</evidence>
<organism evidence="1 2">
    <name type="scientific">Elysia crispata</name>
    <name type="common">lettuce slug</name>
    <dbReference type="NCBI Taxonomy" id="231223"/>
    <lineage>
        <taxon>Eukaryota</taxon>
        <taxon>Metazoa</taxon>
        <taxon>Spiralia</taxon>
        <taxon>Lophotrochozoa</taxon>
        <taxon>Mollusca</taxon>
        <taxon>Gastropoda</taxon>
        <taxon>Heterobranchia</taxon>
        <taxon>Euthyneura</taxon>
        <taxon>Panpulmonata</taxon>
        <taxon>Sacoglossa</taxon>
        <taxon>Placobranchoidea</taxon>
        <taxon>Plakobranchidae</taxon>
        <taxon>Elysia</taxon>
    </lineage>
</organism>
<comment type="caution">
    <text evidence="1">The sequence shown here is derived from an EMBL/GenBank/DDBJ whole genome shotgun (WGS) entry which is preliminary data.</text>
</comment>
<accession>A0AAE0Z998</accession>
<proteinExistence type="predicted"/>
<keyword evidence="2" id="KW-1185">Reference proteome</keyword>
<dbReference type="EMBL" id="JAWDGP010004415">
    <property type="protein sequence ID" value="KAK3764661.1"/>
    <property type="molecule type" value="Genomic_DNA"/>
</dbReference>
<protein>
    <submittedName>
        <fullName evidence="1">Uncharacterized protein</fullName>
    </submittedName>
</protein>
<sequence>MLGAHSSSLHLPGGYWIARVSYKKLETGSYPTDAWCPLQLPSPTRWLLDSAVILQETGDWVRSDPTRNWRLGRIQLMLGAHSSSLHLPGGYWIARVSYKKLETGSYPTDAWCPLELPSPTRWLLDSAGILQETGDWVVSN</sequence>
<dbReference type="Proteomes" id="UP001283361">
    <property type="component" value="Unassembled WGS sequence"/>
</dbReference>
<name>A0AAE0Z998_9GAST</name>
<reference evidence="1" key="1">
    <citation type="journal article" date="2023" name="G3 (Bethesda)">
        <title>A reference genome for the long-term kleptoplast-retaining sea slug Elysia crispata morphotype clarki.</title>
        <authorList>
            <person name="Eastman K.E."/>
            <person name="Pendleton A.L."/>
            <person name="Shaikh M.A."/>
            <person name="Suttiyut T."/>
            <person name="Ogas R."/>
            <person name="Tomko P."/>
            <person name="Gavelis G."/>
            <person name="Widhalm J.R."/>
            <person name="Wisecaver J.H."/>
        </authorList>
    </citation>
    <scope>NUCLEOTIDE SEQUENCE</scope>
    <source>
        <strain evidence="1">ECLA1</strain>
    </source>
</reference>
<dbReference type="AlphaFoldDB" id="A0AAE0Z998"/>